<keyword evidence="1" id="KW-1133">Transmembrane helix</keyword>
<keyword evidence="1" id="KW-0472">Membrane</keyword>
<dbReference type="EMBL" id="JBHUFF010000013">
    <property type="protein sequence ID" value="MFD1799417.1"/>
    <property type="molecule type" value="Genomic_DNA"/>
</dbReference>
<evidence type="ECO:0000259" key="2">
    <source>
        <dbReference type="Pfam" id="PF17881"/>
    </source>
</evidence>
<keyword evidence="4" id="KW-1185">Reference proteome</keyword>
<feature type="domain" description="Cell wall elongation regulator TseB-like" evidence="2">
    <location>
        <begin position="37"/>
        <end position="80"/>
    </location>
</feature>
<sequence>MKKTIISGLTILMAAVIFGSIYLFNTSRQPLKQAEAETIAIAKETAGLTKADKFYWYNNAETYFSVVGTAQNKEPVLVIVEQEGGDVVVLKEGDYITEQQAKQIVREAKKPAELLEVRIGIEEDVPVWEVAYKQENGRLGYYVITAKDGKWVKDIENI</sequence>
<dbReference type="Gene3D" id="3.10.450.40">
    <property type="match status" value="2"/>
</dbReference>
<proteinExistence type="predicted"/>
<gene>
    <name evidence="3" type="ORF">ACFSBK_06085</name>
</gene>
<evidence type="ECO:0000256" key="1">
    <source>
        <dbReference type="SAM" id="Phobius"/>
    </source>
</evidence>
<dbReference type="InterPro" id="IPR046350">
    <property type="entry name" value="Cystatin_sf"/>
</dbReference>
<organism evidence="3 4">
    <name type="scientific">Carnobacterium antarcticum</name>
    <dbReference type="NCBI Taxonomy" id="2126436"/>
    <lineage>
        <taxon>Bacteria</taxon>
        <taxon>Bacillati</taxon>
        <taxon>Bacillota</taxon>
        <taxon>Bacilli</taxon>
        <taxon>Lactobacillales</taxon>
        <taxon>Carnobacteriaceae</taxon>
        <taxon>Carnobacterium</taxon>
    </lineage>
</organism>
<name>A0ABW4NR96_9LACT</name>
<dbReference type="RefSeq" id="WP_058918390.1">
    <property type="nucleotide sequence ID" value="NZ_JBHSQC010000025.1"/>
</dbReference>
<keyword evidence="1" id="KW-0812">Transmembrane</keyword>
<dbReference type="InterPro" id="IPR041401">
    <property type="entry name" value="TseB-like_dom"/>
</dbReference>
<comment type="caution">
    <text evidence="3">The sequence shown here is derived from an EMBL/GenBank/DDBJ whole genome shotgun (WGS) entry which is preliminary data.</text>
</comment>
<dbReference type="SUPFAM" id="SSF54403">
    <property type="entry name" value="Cystatin/monellin"/>
    <property type="match status" value="2"/>
</dbReference>
<feature type="transmembrane region" description="Helical" evidence="1">
    <location>
        <begin position="6"/>
        <end position="24"/>
    </location>
</feature>
<reference evidence="4" key="1">
    <citation type="journal article" date="2019" name="Int. J. Syst. Evol. Microbiol.">
        <title>The Global Catalogue of Microorganisms (GCM) 10K type strain sequencing project: providing services to taxonomists for standard genome sequencing and annotation.</title>
        <authorList>
            <consortium name="The Broad Institute Genomics Platform"/>
            <consortium name="The Broad Institute Genome Sequencing Center for Infectious Disease"/>
            <person name="Wu L."/>
            <person name="Ma J."/>
        </authorList>
    </citation>
    <scope>NUCLEOTIDE SEQUENCE [LARGE SCALE GENOMIC DNA]</scope>
    <source>
        <strain evidence="4">KCTC 42143</strain>
    </source>
</reference>
<evidence type="ECO:0000313" key="4">
    <source>
        <dbReference type="Proteomes" id="UP001597285"/>
    </source>
</evidence>
<dbReference type="Pfam" id="PF17881">
    <property type="entry name" value="TseB"/>
    <property type="match status" value="1"/>
</dbReference>
<dbReference type="Proteomes" id="UP001597285">
    <property type="component" value="Unassembled WGS sequence"/>
</dbReference>
<evidence type="ECO:0000313" key="3">
    <source>
        <dbReference type="EMBL" id="MFD1799417.1"/>
    </source>
</evidence>
<accession>A0ABW4NR96</accession>
<protein>
    <submittedName>
        <fullName evidence="3">DUF5590 domain-containing protein</fullName>
    </submittedName>
</protein>